<accession>A0ABY8LKY5</accession>
<keyword evidence="3 6" id="KW-0812">Transmembrane</keyword>
<feature type="transmembrane region" description="Helical" evidence="6">
    <location>
        <begin position="77"/>
        <end position="95"/>
    </location>
</feature>
<feature type="transmembrane region" description="Helical" evidence="6">
    <location>
        <begin position="129"/>
        <end position="150"/>
    </location>
</feature>
<evidence type="ECO:0000256" key="6">
    <source>
        <dbReference type="SAM" id="Phobius"/>
    </source>
</evidence>
<dbReference type="Pfam" id="PF03073">
    <property type="entry name" value="TspO_MBR"/>
    <property type="match status" value="1"/>
</dbReference>
<keyword evidence="4 6" id="KW-1133">Transmembrane helix</keyword>
<sequence>MLGSLLALLVSLLLVGLTATTGARFRPDDWYRELSKPNWTPPDIAFPIAWGILYLLMAIAAWRIYMADDSAWRTASLWAYALQLLANAAWSWLFFGRKQIVAALVDIMVLLALITIAIGLFFQVSTLAAWLMVPYWLWVALALALNANIFRLNKA</sequence>
<reference evidence="7" key="1">
    <citation type="submission" date="2023-04" db="EMBL/GenBank/DDBJ databases">
        <title>Complete genome sequence of Halomonas alkaliantarctica MSP3 isolated from marine sediment, Jeju Island.</title>
        <authorList>
            <person name="Park S.-J."/>
        </authorList>
    </citation>
    <scope>NUCLEOTIDE SEQUENCE</scope>
    <source>
        <strain evidence="7">MSP3</strain>
    </source>
</reference>
<evidence type="ECO:0000256" key="5">
    <source>
        <dbReference type="ARBA" id="ARBA00023136"/>
    </source>
</evidence>
<gene>
    <name evidence="7" type="ORF">QEN58_17515</name>
</gene>
<feature type="transmembrane region" description="Helical" evidence="6">
    <location>
        <begin position="101"/>
        <end position="122"/>
    </location>
</feature>
<dbReference type="Proteomes" id="UP001179830">
    <property type="component" value="Chromosome"/>
</dbReference>
<name>A0ABY8LKY5_9GAMM</name>
<dbReference type="InterPro" id="IPR004307">
    <property type="entry name" value="TspO_MBR"/>
</dbReference>
<dbReference type="PIRSF" id="PIRSF005859">
    <property type="entry name" value="PBR"/>
    <property type="match status" value="1"/>
</dbReference>
<evidence type="ECO:0000256" key="1">
    <source>
        <dbReference type="ARBA" id="ARBA00004141"/>
    </source>
</evidence>
<protein>
    <submittedName>
        <fullName evidence="7">Tryptophan-rich sensory protein</fullName>
    </submittedName>
</protein>
<evidence type="ECO:0000313" key="7">
    <source>
        <dbReference type="EMBL" id="WGI25109.1"/>
    </source>
</evidence>
<dbReference type="PANTHER" id="PTHR10057">
    <property type="entry name" value="PERIPHERAL-TYPE BENZODIAZEPINE RECEPTOR"/>
    <property type="match status" value="1"/>
</dbReference>
<dbReference type="RefSeq" id="WP_280104877.1">
    <property type="nucleotide sequence ID" value="NZ_CP122961.1"/>
</dbReference>
<evidence type="ECO:0000313" key="8">
    <source>
        <dbReference type="Proteomes" id="UP001179830"/>
    </source>
</evidence>
<dbReference type="EMBL" id="CP122961">
    <property type="protein sequence ID" value="WGI25109.1"/>
    <property type="molecule type" value="Genomic_DNA"/>
</dbReference>
<proteinExistence type="inferred from homology"/>
<feature type="transmembrane region" description="Helical" evidence="6">
    <location>
        <begin position="44"/>
        <end position="65"/>
    </location>
</feature>
<dbReference type="PANTHER" id="PTHR10057:SF0">
    <property type="entry name" value="TRANSLOCATOR PROTEIN"/>
    <property type="match status" value="1"/>
</dbReference>
<comment type="subcellular location">
    <subcellularLocation>
        <location evidence="1">Membrane</location>
        <topology evidence="1">Multi-pass membrane protein</topology>
    </subcellularLocation>
</comment>
<dbReference type="CDD" id="cd15904">
    <property type="entry name" value="TSPO_MBR"/>
    <property type="match status" value="1"/>
</dbReference>
<evidence type="ECO:0000256" key="2">
    <source>
        <dbReference type="ARBA" id="ARBA00007524"/>
    </source>
</evidence>
<evidence type="ECO:0000256" key="4">
    <source>
        <dbReference type="ARBA" id="ARBA00022989"/>
    </source>
</evidence>
<organism evidence="7 8">
    <name type="scientific">Halomonas alkaliantarctica</name>
    <dbReference type="NCBI Taxonomy" id="232346"/>
    <lineage>
        <taxon>Bacteria</taxon>
        <taxon>Pseudomonadati</taxon>
        <taxon>Pseudomonadota</taxon>
        <taxon>Gammaproteobacteria</taxon>
        <taxon>Oceanospirillales</taxon>
        <taxon>Halomonadaceae</taxon>
        <taxon>Halomonas</taxon>
    </lineage>
</organism>
<keyword evidence="5 6" id="KW-0472">Membrane</keyword>
<comment type="similarity">
    <text evidence="2">Belongs to the TspO/BZRP family.</text>
</comment>
<dbReference type="InterPro" id="IPR038330">
    <property type="entry name" value="TspO/MBR-related_sf"/>
</dbReference>
<evidence type="ECO:0000256" key="3">
    <source>
        <dbReference type="ARBA" id="ARBA00022692"/>
    </source>
</evidence>
<dbReference type="Gene3D" id="1.20.1260.100">
    <property type="entry name" value="TspO/MBR protein"/>
    <property type="match status" value="1"/>
</dbReference>
<keyword evidence="8" id="KW-1185">Reference proteome</keyword>